<proteinExistence type="predicted"/>
<dbReference type="InterPro" id="IPR002885">
    <property type="entry name" value="PPR_rpt"/>
</dbReference>
<keyword evidence="4" id="KW-1185">Reference proteome</keyword>
<accession>A0ABN9QGH1</accession>
<gene>
    <name evidence="3" type="ORF">PCOR1329_LOCUS10120</name>
</gene>
<name>A0ABN9QGH1_9DINO</name>
<feature type="repeat" description="PPR" evidence="2">
    <location>
        <begin position="81"/>
        <end position="115"/>
    </location>
</feature>
<dbReference type="InterPro" id="IPR011990">
    <property type="entry name" value="TPR-like_helical_dom_sf"/>
</dbReference>
<dbReference type="PROSITE" id="PS51375">
    <property type="entry name" value="PPR"/>
    <property type="match status" value="2"/>
</dbReference>
<comment type="caution">
    <text evidence="3">The sequence shown here is derived from an EMBL/GenBank/DDBJ whole genome shotgun (WGS) entry which is preliminary data.</text>
</comment>
<evidence type="ECO:0000313" key="3">
    <source>
        <dbReference type="EMBL" id="CAK0802710.1"/>
    </source>
</evidence>
<dbReference type="Proteomes" id="UP001189429">
    <property type="component" value="Unassembled WGS sequence"/>
</dbReference>
<dbReference type="EMBL" id="CAUYUJ010002858">
    <property type="protein sequence ID" value="CAK0802710.1"/>
    <property type="molecule type" value="Genomic_DNA"/>
</dbReference>
<reference evidence="3" key="1">
    <citation type="submission" date="2023-10" db="EMBL/GenBank/DDBJ databases">
        <authorList>
            <person name="Chen Y."/>
            <person name="Shah S."/>
            <person name="Dougan E. K."/>
            <person name="Thang M."/>
            <person name="Chan C."/>
        </authorList>
    </citation>
    <scope>NUCLEOTIDE SEQUENCE [LARGE SCALE GENOMIC DNA]</scope>
</reference>
<dbReference type="PANTHER" id="PTHR47447">
    <property type="entry name" value="OS03G0856100 PROTEIN"/>
    <property type="match status" value="1"/>
</dbReference>
<dbReference type="PANTHER" id="PTHR47447:SF17">
    <property type="entry name" value="OS12G0638900 PROTEIN"/>
    <property type="match status" value="1"/>
</dbReference>
<sequence>MLDIWRGSAGGAVSLEVAIKKCARAKHWSAALQLLREVHEGKLEASVITYNAGISACGKGGQWQRALSLLSGMSGAQIEPSVRSYSAGISACQKAAQWQTAILLIREMRGAKLEPDGSPGQLHRWDQCVREGRAVAAGFGSAQRDVGCEAGA</sequence>
<evidence type="ECO:0000256" key="2">
    <source>
        <dbReference type="PROSITE-ProRule" id="PRU00708"/>
    </source>
</evidence>
<keyword evidence="1" id="KW-0677">Repeat</keyword>
<protein>
    <recommendedName>
        <fullName evidence="5">Pentatricopeptide repeat-containing protein, chloroplastic</fullName>
    </recommendedName>
</protein>
<evidence type="ECO:0000313" key="4">
    <source>
        <dbReference type="Proteomes" id="UP001189429"/>
    </source>
</evidence>
<evidence type="ECO:0008006" key="5">
    <source>
        <dbReference type="Google" id="ProtNLM"/>
    </source>
</evidence>
<evidence type="ECO:0000256" key="1">
    <source>
        <dbReference type="ARBA" id="ARBA00022737"/>
    </source>
</evidence>
<dbReference type="NCBIfam" id="TIGR00756">
    <property type="entry name" value="PPR"/>
    <property type="match status" value="1"/>
</dbReference>
<dbReference type="Gene3D" id="1.25.40.10">
    <property type="entry name" value="Tetratricopeptide repeat domain"/>
    <property type="match status" value="1"/>
</dbReference>
<dbReference type="Pfam" id="PF13041">
    <property type="entry name" value="PPR_2"/>
    <property type="match status" value="1"/>
</dbReference>
<feature type="repeat" description="PPR" evidence="2">
    <location>
        <begin position="46"/>
        <end position="80"/>
    </location>
</feature>
<organism evidence="3 4">
    <name type="scientific">Prorocentrum cordatum</name>
    <dbReference type="NCBI Taxonomy" id="2364126"/>
    <lineage>
        <taxon>Eukaryota</taxon>
        <taxon>Sar</taxon>
        <taxon>Alveolata</taxon>
        <taxon>Dinophyceae</taxon>
        <taxon>Prorocentrales</taxon>
        <taxon>Prorocentraceae</taxon>
        <taxon>Prorocentrum</taxon>
    </lineage>
</organism>